<sequence>MSLLHSRYTTTSKEGQLLQANFGPISNPITSNPKTQISNPNPVGPFTTTTNQPKLPI</sequence>
<gene>
    <name evidence="2" type="ORF">F383_25297</name>
</gene>
<reference evidence="3" key="1">
    <citation type="submission" date="2014-09" db="EMBL/GenBank/DDBJ databases">
        <authorList>
            <person name="Mudge J."/>
            <person name="Ramaraj T."/>
            <person name="Lindquist I.E."/>
            <person name="Bharti A.K."/>
            <person name="Sundararajan A."/>
            <person name="Cameron C.T."/>
            <person name="Woodward J.E."/>
            <person name="May G.D."/>
            <person name="Brubaker C."/>
            <person name="Broadhvest J."/>
            <person name="Wilkins T.A."/>
        </authorList>
    </citation>
    <scope>NUCLEOTIDE SEQUENCE</scope>
    <source>
        <strain evidence="3">cv. AKA8401</strain>
    </source>
</reference>
<feature type="region of interest" description="Disordered" evidence="1">
    <location>
        <begin position="21"/>
        <end position="57"/>
    </location>
</feature>
<dbReference type="EMBL" id="KN415789">
    <property type="protein sequence ID" value="KHG20464.1"/>
    <property type="molecule type" value="Genomic_DNA"/>
</dbReference>
<evidence type="ECO:0000313" key="2">
    <source>
        <dbReference type="EMBL" id="KHG20464.1"/>
    </source>
</evidence>
<name>A0A0B0P8L9_GOSAR</name>
<accession>A0A0B0P8L9</accession>
<keyword evidence="3" id="KW-1185">Reference proteome</keyword>
<evidence type="ECO:0000313" key="3">
    <source>
        <dbReference type="Proteomes" id="UP000032142"/>
    </source>
</evidence>
<dbReference type="Proteomes" id="UP000032142">
    <property type="component" value="Unassembled WGS sequence"/>
</dbReference>
<feature type="compositionally biased region" description="Polar residues" evidence="1">
    <location>
        <begin position="27"/>
        <end position="57"/>
    </location>
</feature>
<protein>
    <submittedName>
        <fullName evidence="2">Uncharacterized protein</fullName>
    </submittedName>
</protein>
<proteinExistence type="predicted"/>
<dbReference type="AlphaFoldDB" id="A0A0B0P8L9"/>
<evidence type="ECO:0000256" key="1">
    <source>
        <dbReference type="SAM" id="MobiDB-lite"/>
    </source>
</evidence>
<organism evidence="2 3">
    <name type="scientific">Gossypium arboreum</name>
    <name type="common">Tree cotton</name>
    <name type="synonym">Gossypium nanking</name>
    <dbReference type="NCBI Taxonomy" id="29729"/>
    <lineage>
        <taxon>Eukaryota</taxon>
        <taxon>Viridiplantae</taxon>
        <taxon>Streptophyta</taxon>
        <taxon>Embryophyta</taxon>
        <taxon>Tracheophyta</taxon>
        <taxon>Spermatophyta</taxon>
        <taxon>Magnoliopsida</taxon>
        <taxon>eudicotyledons</taxon>
        <taxon>Gunneridae</taxon>
        <taxon>Pentapetalae</taxon>
        <taxon>rosids</taxon>
        <taxon>malvids</taxon>
        <taxon>Malvales</taxon>
        <taxon>Malvaceae</taxon>
        <taxon>Malvoideae</taxon>
        <taxon>Gossypium</taxon>
    </lineage>
</organism>